<gene>
    <name evidence="1" type="ORF">GCM10010987_33090</name>
    <name evidence="2" type="ORF">XH86_21505</name>
</gene>
<dbReference type="AlphaFoldDB" id="A0A410V8L6"/>
<dbReference type="InterPro" id="IPR003772">
    <property type="entry name" value="YceD"/>
</dbReference>
<dbReference type="RefSeq" id="WP_128966609.1">
    <property type="nucleotide sequence ID" value="NZ_BMHC01000006.1"/>
</dbReference>
<sequence length="193" mass="20784">MNRPMTGSQPDPWRSPVAVAQIPDTGLHRALEASGAERQAMADLAGLRDILSAHADFDVVPKSGGRVQVTGRVRARVGQICVVTLDPIESEIDEEVDLTFAPEAETRRLEDLIEQGQDGEDPPEVADPPEAIVNGIIDLGRIATDALFLAIDPYPRKPGAVFEAEVIAPDPEDHPFAALKALQDNKQGKKKGK</sequence>
<dbReference type="OrthoDB" id="8443793at2"/>
<dbReference type="Proteomes" id="UP000625079">
    <property type="component" value="Unassembled WGS sequence"/>
</dbReference>
<name>A0A410V8L6_9BRAD</name>
<organism evidence="1 4">
    <name type="scientific">Bradyrhizobium guangdongense</name>
    <dbReference type="NCBI Taxonomy" id="1325090"/>
    <lineage>
        <taxon>Bacteria</taxon>
        <taxon>Pseudomonadati</taxon>
        <taxon>Pseudomonadota</taxon>
        <taxon>Alphaproteobacteria</taxon>
        <taxon>Hyphomicrobiales</taxon>
        <taxon>Nitrobacteraceae</taxon>
        <taxon>Bradyrhizobium</taxon>
    </lineage>
</organism>
<reference evidence="2 3" key="2">
    <citation type="submission" date="2018-06" db="EMBL/GenBank/DDBJ databases">
        <title>Comparative genomics of rhizobia nodulating Arachis hypogaea in China.</title>
        <authorList>
            <person name="Li Y."/>
        </authorList>
    </citation>
    <scope>NUCLEOTIDE SEQUENCE [LARGE SCALE GENOMIC DNA]</scope>
    <source>
        <strain evidence="2 3">CCBAU 51658</strain>
    </source>
</reference>
<evidence type="ECO:0000313" key="4">
    <source>
        <dbReference type="Proteomes" id="UP000625079"/>
    </source>
</evidence>
<dbReference type="EMBL" id="CP030057">
    <property type="protein sequence ID" value="QOZ61015.1"/>
    <property type="molecule type" value="Genomic_DNA"/>
</dbReference>
<keyword evidence="3" id="KW-1185">Reference proteome</keyword>
<dbReference type="Pfam" id="PF02620">
    <property type="entry name" value="YceD"/>
    <property type="match status" value="1"/>
</dbReference>
<dbReference type="EMBL" id="BMHC01000006">
    <property type="protein sequence ID" value="GGI25178.1"/>
    <property type="molecule type" value="Genomic_DNA"/>
</dbReference>
<reference evidence="1" key="1">
    <citation type="journal article" date="2014" name="Int. J. Syst. Evol. Microbiol.">
        <title>Complete genome sequence of Corynebacterium casei LMG S-19264T (=DSM 44701T), isolated from a smear-ripened cheese.</title>
        <authorList>
            <consortium name="US DOE Joint Genome Institute (JGI-PGF)"/>
            <person name="Walter F."/>
            <person name="Albersmeier A."/>
            <person name="Kalinowski J."/>
            <person name="Ruckert C."/>
        </authorList>
    </citation>
    <scope>NUCLEOTIDE SEQUENCE</scope>
    <source>
        <strain evidence="1">CGMCC 1.15034</strain>
    </source>
</reference>
<accession>A0A410V8L6</accession>
<dbReference type="Proteomes" id="UP000593880">
    <property type="component" value="Chromosome"/>
</dbReference>
<protein>
    <submittedName>
        <fullName evidence="2">DUF177 domain-containing protein</fullName>
    </submittedName>
    <submittedName>
        <fullName evidence="1">Phosphodiesterase</fullName>
    </submittedName>
</protein>
<evidence type="ECO:0000313" key="1">
    <source>
        <dbReference type="EMBL" id="GGI25178.1"/>
    </source>
</evidence>
<reference evidence="1" key="3">
    <citation type="submission" date="2022-12" db="EMBL/GenBank/DDBJ databases">
        <authorList>
            <person name="Sun Q."/>
            <person name="Zhou Y."/>
        </authorList>
    </citation>
    <scope>NUCLEOTIDE SEQUENCE</scope>
    <source>
        <strain evidence="1">CGMCC 1.15034</strain>
    </source>
</reference>
<evidence type="ECO:0000313" key="3">
    <source>
        <dbReference type="Proteomes" id="UP000593880"/>
    </source>
</evidence>
<evidence type="ECO:0000313" key="2">
    <source>
        <dbReference type="EMBL" id="QOZ61015.1"/>
    </source>
</evidence>
<proteinExistence type="predicted"/>